<dbReference type="InterPro" id="IPR024894">
    <property type="entry name" value="Pantoate_ligase/cytidylate_kin"/>
</dbReference>
<evidence type="ECO:0000313" key="18">
    <source>
        <dbReference type="Proteomes" id="UP001525890"/>
    </source>
</evidence>
<dbReference type="NCBIfam" id="TIGR00125">
    <property type="entry name" value="cyt_tran_rel"/>
    <property type="match status" value="1"/>
</dbReference>
<keyword evidence="5 15" id="KW-0436">Ligase</keyword>
<dbReference type="NCBIfam" id="TIGR00017">
    <property type="entry name" value="cmk"/>
    <property type="match status" value="1"/>
</dbReference>
<dbReference type="PANTHER" id="PTHR21299:SF1">
    <property type="entry name" value="PANTOATE--BETA-ALANINE LIGASE"/>
    <property type="match status" value="1"/>
</dbReference>
<evidence type="ECO:0000256" key="12">
    <source>
        <dbReference type="ARBA" id="ARBA00047615"/>
    </source>
</evidence>
<dbReference type="SUPFAM" id="SSF52540">
    <property type="entry name" value="P-loop containing nucleoside triphosphate hydrolases"/>
    <property type="match status" value="1"/>
</dbReference>
<feature type="domain" description="Cytidylate kinase" evidence="16">
    <location>
        <begin position="290"/>
        <end position="507"/>
    </location>
</feature>
<dbReference type="SUPFAM" id="SSF52374">
    <property type="entry name" value="Nucleotidylyl transferase"/>
    <property type="match status" value="1"/>
</dbReference>
<dbReference type="Pfam" id="PF02224">
    <property type="entry name" value="Cytidylate_kin"/>
    <property type="match status" value="1"/>
</dbReference>
<accession>A0ABT2MJT9</accession>
<dbReference type="Gene3D" id="3.30.1300.10">
    <property type="entry name" value="Pantoate-beta-alanine ligase, C-terminal domain"/>
    <property type="match status" value="1"/>
</dbReference>
<dbReference type="CDD" id="cd02020">
    <property type="entry name" value="CMPK"/>
    <property type="match status" value="1"/>
</dbReference>
<dbReference type="GO" id="GO:0016301">
    <property type="term" value="F:kinase activity"/>
    <property type="evidence" value="ECO:0007669"/>
    <property type="project" value="UniProtKB-KW"/>
</dbReference>
<dbReference type="InterPro" id="IPR014729">
    <property type="entry name" value="Rossmann-like_a/b/a_fold"/>
</dbReference>
<evidence type="ECO:0000259" key="16">
    <source>
        <dbReference type="Pfam" id="PF02224"/>
    </source>
</evidence>
<dbReference type="InterPro" id="IPR003721">
    <property type="entry name" value="Pantoate_ligase"/>
</dbReference>
<comment type="similarity">
    <text evidence="3">Belongs to the cytidylate kinase family. Type 1 subfamily.</text>
</comment>
<dbReference type="NCBIfam" id="TIGR00018">
    <property type="entry name" value="panC"/>
    <property type="match status" value="1"/>
</dbReference>
<evidence type="ECO:0000256" key="6">
    <source>
        <dbReference type="ARBA" id="ARBA00022655"/>
    </source>
</evidence>
<comment type="similarity">
    <text evidence="2">Belongs to the pantothenate synthetase family.</text>
</comment>
<feature type="active site" description="Proton donor" evidence="15">
    <location>
        <position position="36"/>
    </location>
</feature>
<evidence type="ECO:0000256" key="13">
    <source>
        <dbReference type="ARBA" id="ARBA00048258"/>
    </source>
</evidence>
<dbReference type="InterPro" id="IPR042176">
    <property type="entry name" value="Pantoate_ligase_C"/>
</dbReference>
<feature type="binding site" evidence="15">
    <location>
        <position position="60"/>
    </location>
    <ligand>
        <name>beta-alanine</name>
        <dbReference type="ChEBI" id="CHEBI:57966"/>
    </ligand>
</feature>
<comment type="function">
    <text evidence="15">Catalyzes the condensation of pantoate with beta-alanine in an ATP-dependent reaction via a pantoyl-adenylate intermediate.</text>
</comment>
<comment type="caution">
    <text evidence="17">The sequence shown here is derived from an EMBL/GenBank/DDBJ whole genome shotgun (WGS) entry which is preliminary data.</text>
</comment>
<dbReference type="Gene3D" id="3.40.50.620">
    <property type="entry name" value="HUPs"/>
    <property type="match status" value="1"/>
</dbReference>
<dbReference type="EC" id="6.3.2.1" evidence="15"/>
<dbReference type="GO" id="GO:0004592">
    <property type="term" value="F:pantoate-beta-alanine ligase activity"/>
    <property type="evidence" value="ECO:0007669"/>
    <property type="project" value="UniProtKB-EC"/>
</dbReference>
<name>A0ABT2MJT9_9CYAN</name>
<evidence type="ECO:0000256" key="2">
    <source>
        <dbReference type="ARBA" id="ARBA00009256"/>
    </source>
</evidence>
<evidence type="ECO:0000256" key="9">
    <source>
        <dbReference type="ARBA" id="ARBA00022777"/>
    </source>
</evidence>
<evidence type="ECO:0000256" key="3">
    <source>
        <dbReference type="ARBA" id="ARBA00009427"/>
    </source>
</evidence>
<keyword evidence="6 15" id="KW-0566">Pantothenate biosynthesis</keyword>
<evidence type="ECO:0000256" key="8">
    <source>
        <dbReference type="ARBA" id="ARBA00022741"/>
    </source>
</evidence>
<dbReference type="Pfam" id="PF02569">
    <property type="entry name" value="Pantoate_ligase"/>
    <property type="match status" value="1"/>
</dbReference>
<comment type="catalytic activity">
    <reaction evidence="12 15">
        <text>dCMP + ATP = dCDP + ADP</text>
        <dbReference type="Rhea" id="RHEA:25094"/>
        <dbReference type="ChEBI" id="CHEBI:30616"/>
        <dbReference type="ChEBI" id="CHEBI:57566"/>
        <dbReference type="ChEBI" id="CHEBI:58593"/>
        <dbReference type="ChEBI" id="CHEBI:456216"/>
        <dbReference type="EC" id="2.7.4.25"/>
    </reaction>
</comment>
<proteinExistence type="inferred from homology"/>
<dbReference type="InterPro" id="IPR011994">
    <property type="entry name" value="Cytidylate_kinase_dom"/>
</dbReference>
<dbReference type="Gene3D" id="3.40.50.300">
    <property type="entry name" value="P-loop containing nucleotide triphosphate hydrolases"/>
    <property type="match status" value="1"/>
</dbReference>
<organism evidence="17 18">
    <name type="scientific">Laspinema palackyanum D2a</name>
    <dbReference type="NCBI Taxonomy" id="2953684"/>
    <lineage>
        <taxon>Bacteria</taxon>
        <taxon>Bacillati</taxon>
        <taxon>Cyanobacteriota</taxon>
        <taxon>Cyanophyceae</taxon>
        <taxon>Oscillatoriophycideae</taxon>
        <taxon>Oscillatoriales</taxon>
        <taxon>Laspinemataceae</taxon>
        <taxon>Laspinema</taxon>
        <taxon>Laspinema palackyanum</taxon>
    </lineage>
</organism>
<keyword evidence="4 15" id="KW-0963">Cytoplasm</keyword>
<sequence>MRLFTTVVALRCYLELQSQGQTVGLVPTMGALHAGHLSLIQRARATNDIVVVSIFVNPLQFGPNEDLQRYPRRLERDRLLCEQAGVDVIFAPTPEEMGIGEGTEHSVTQVVPPESMMSGLCGRSRPGHFQGVATIVTKLFNVVQPDRAYFGRKDAQQLAILQRMVRDLNLPVEIVPCEIVREPSGLAMSSRNQYLSEEEKACAAVLYRSLQNAQKVFLRGEVTRQGIIAAVQAELGLEPDVNLEYCELVEPTSLEPIEQIETAGLVAIAAKIGNTRLIDNIILKDRKPIVAIDGPAGAGKSTVARRVAKQLGLMYLDTGAMYRAITWLVQEKGIAFDDEPAIAEVVSRAKIEFIQTSEDPAIPTQVWVDGSNVTEAIRTQAVTANVSQVSSLKSVRLHLVKQQQQFGERGGIVAEGRDIGTHVFPDAELKIFLTASVGERARRRQQDLTNVGEEGITLEQLADQIALRDRLDSTRKISPLTKAANAIEIDTDHRTIDEVIGQIVKHYARIVSTKFEESAEGIGRIME</sequence>
<dbReference type="EC" id="2.7.4.25" evidence="15"/>
<dbReference type="Proteomes" id="UP001525890">
    <property type="component" value="Unassembled WGS sequence"/>
</dbReference>
<feature type="binding site" evidence="15">
    <location>
        <begin position="151"/>
        <end position="154"/>
    </location>
    <ligand>
        <name>ATP</name>
        <dbReference type="ChEBI" id="CHEBI:30616"/>
    </ligand>
</feature>
<dbReference type="PANTHER" id="PTHR21299">
    <property type="entry name" value="CYTIDYLATE KINASE/PANTOATE-BETA-ALANINE LIGASE"/>
    <property type="match status" value="1"/>
</dbReference>
<evidence type="ECO:0000256" key="11">
    <source>
        <dbReference type="ARBA" id="ARBA00023268"/>
    </source>
</evidence>
<keyword evidence="9 15" id="KW-0418">Kinase</keyword>
<feature type="region of interest" description="Pantoate--beta-alanine ligase" evidence="15">
    <location>
        <begin position="1"/>
        <end position="281"/>
    </location>
</feature>
<evidence type="ECO:0000256" key="15">
    <source>
        <dbReference type="HAMAP-Rule" id="MF_01349"/>
    </source>
</evidence>
<keyword evidence="8 15" id="KW-0547">Nucleotide-binding</keyword>
<feature type="binding site" evidence="15">
    <location>
        <position position="157"/>
    </location>
    <ligand>
        <name>(R)-pantoate</name>
        <dbReference type="ChEBI" id="CHEBI:15980"/>
    </ligand>
</feature>
<evidence type="ECO:0000256" key="10">
    <source>
        <dbReference type="ARBA" id="ARBA00022840"/>
    </source>
</evidence>
<dbReference type="RefSeq" id="WP_368004726.1">
    <property type="nucleotide sequence ID" value="NZ_JAMXFF010000001.1"/>
</dbReference>
<evidence type="ECO:0000256" key="7">
    <source>
        <dbReference type="ARBA" id="ARBA00022679"/>
    </source>
</evidence>
<feature type="binding site" evidence="15">
    <location>
        <begin position="188"/>
        <end position="191"/>
    </location>
    <ligand>
        <name>ATP</name>
        <dbReference type="ChEBI" id="CHEBI:30616"/>
    </ligand>
</feature>
<comment type="similarity">
    <text evidence="15">In the C-terminal section; belongs to the cytidylate kinase family. Type 1 subfamily.</text>
</comment>
<dbReference type="HAMAP" id="MF_00158">
    <property type="entry name" value="PanC"/>
    <property type="match status" value="1"/>
</dbReference>
<keyword evidence="18" id="KW-1185">Reference proteome</keyword>
<comment type="similarity">
    <text evidence="15">In the N-terminal section; belongs to the pantothenate synthetase family.</text>
</comment>
<comment type="pathway">
    <text evidence="1 15">Cofactor biosynthesis; (R)-pantothenate biosynthesis; (R)-pantothenate from (R)-pantoate and beta-alanine: step 1/1.</text>
</comment>
<dbReference type="NCBIfam" id="NF010004">
    <property type="entry name" value="PRK13477.1"/>
    <property type="match status" value="1"/>
</dbReference>
<feature type="binding site" evidence="15">
    <location>
        <position position="60"/>
    </location>
    <ligand>
        <name>(R)-pantoate</name>
        <dbReference type="ChEBI" id="CHEBI:15980"/>
    </ligand>
</feature>
<dbReference type="InterPro" id="IPR004821">
    <property type="entry name" value="Cyt_trans-like"/>
</dbReference>
<comment type="catalytic activity">
    <reaction evidence="14 15">
        <text>CMP + ATP = CDP + ADP</text>
        <dbReference type="Rhea" id="RHEA:11600"/>
        <dbReference type="ChEBI" id="CHEBI:30616"/>
        <dbReference type="ChEBI" id="CHEBI:58069"/>
        <dbReference type="ChEBI" id="CHEBI:60377"/>
        <dbReference type="ChEBI" id="CHEBI:456216"/>
        <dbReference type="EC" id="2.7.4.25"/>
    </reaction>
</comment>
<dbReference type="CDD" id="cd00560">
    <property type="entry name" value="PanC"/>
    <property type="match status" value="1"/>
</dbReference>
<dbReference type="HAMAP" id="MF_01349">
    <property type="entry name" value="PanCY"/>
    <property type="match status" value="1"/>
</dbReference>
<protein>
    <recommendedName>
        <fullName evidence="15">Bifunctional pantoate ligase/cytidylate kinase</fullName>
    </recommendedName>
    <domain>
        <recommendedName>
            <fullName evidence="15">Pantothenate synthetase</fullName>
            <shortName evidence="15">PS</shortName>
            <ecNumber evidence="15">6.3.2.1</ecNumber>
        </recommendedName>
        <alternativeName>
            <fullName evidence="15">Pantoate--beta-alanine ligase</fullName>
        </alternativeName>
        <alternativeName>
            <fullName evidence="15">Pantoate-activating enzyme</fullName>
        </alternativeName>
    </domain>
    <domain>
        <recommendedName>
            <fullName evidence="15">Cytidylate kinase</fullName>
            <shortName evidence="15">CK</shortName>
            <ecNumber evidence="15">2.7.4.25</ecNumber>
        </recommendedName>
        <alternativeName>
            <fullName evidence="15">Cytidine monophosphate kinase</fullName>
            <shortName evidence="15">CMP kinase</shortName>
        </alternativeName>
    </domain>
</protein>
<comment type="function">
    <text evidence="15">Catalyzes the transfer of a phosphate group from ATP to either CMP or dCMP to form CDP or dCDP and ADP, respectively.</text>
</comment>
<keyword evidence="10 15" id="KW-0067">ATP-binding</keyword>
<keyword evidence="7 15" id="KW-0808">Transferase</keyword>
<dbReference type="InterPro" id="IPR003136">
    <property type="entry name" value="Cytidylate_kin"/>
</dbReference>
<comment type="subcellular location">
    <subcellularLocation>
        <location evidence="15">Cytoplasm</location>
    </subcellularLocation>
</comment>
<evidence type="ECO:0000256" key="1">
    <source>
        <dbReference type="ARBA" id="ARBA00004990"/>
    </source>
</evidence>
<dbReference type="InterPro" id="IPR027417">
    <property type="entry name" value="P-loop_NTPase"/>
</dbReference>
<keyword evidence="11 15" id="KW-0511">Multifunctional enzyme</keyword>
<reference evidence="17 18" key="1">
    <citation type="journal article" date="2022" name="Front. Microbiol.">
        <title>High genomic differentiation and limited gene flow indicate recent cryptic speciation within the genus Laspinema (cyanobacteria).</title>
        <authorList>
            <person name="Stanojkovic A."/>
            <person name="Skoupy S."/>
            <person name="Skaloud P."/>
            <person name="Dvorak P."/>
        </authorList>
    </citation>
    <scope>NUCLEOTIDE SEQUENCE [LARGE SCALE GENOMIC DNA]</scope>
    <source>
        <strain evidence="17 18">D2a</strain>
    </source>
</reference>
<feature type="region of interest" description="Cytidylate kinase" evidence="15">
    <location>
        <begin position="282"/>
        <end position="527"/>
    </location>
</feature>
<evidence type="ECO:0000256" key="5">
    <source>
        <dbReference type="ARBA" id="ARBA00022598"/>
    </source>
</evidence>
<feature type="binding site" evidence="15">
    <location>
        <position position="180"/>
    </location>
    <ligand>
        <name>ATP</name>
        <dbReference type="ChEBI" id="CHEBI:30616"/>
    </ligand>
</feature>
<evidence type="ECO:0000256" key="4">
    <source>
        <dbReference type="ARBA" id="ARBA00022490"/>
    </source>
</evidence>
<evidence type="ECO:0000313" key="17">
    <source>
        <dbReference type="EMBL" id="MCT7964978.1"/>
    </source>
</evidence>
<evidence type="ECO:0000256" key="14">
    <source>
        <dbReference type="ARBA" id="ARBA00048478"/>
    </source>
</evidence>
<gene>
    <name evidence="15" type="primary">panC/cmk</name>
    <name evidence="17" type="ORF">NG799_01360</name>
</gene>
<dbReference type="EMBL" id="JAMXFF010000001">
    <property type="protein sequence ID" value="MCT7964978.1"/>
    <property type="molecule type" value="Genomic_DNA"/>
</dbReference>
<comment type="catalytic activity">
    <reaction evidence="13 15">
        <text>(R)-pantoate + beta-alanine + ATP = (R)-pantothenate + AMP + diphosphate + H(+)</text>
        <dbReference type="Rhea" id="RHEA:10912"/>
        <dbReference type="ChEBI" id="CHEBI:15378"/>
        <dbReference type="ChEBI" id="CHEBI:15980"/>
        <dbReference type="ChEBI" id="CHEBI:29032"/>
        <dbReference type="ChEBI" id="CHEBI:30616"/>
        <dbReference type="ChEBI" id="CHEBI:33019"/>
        <dbReference type="ChEBI" id="CHEBI:57966"/>
        <dbReference type="ChEBI" id="CHEBI:456215"/>
        <dbReference type="EC" id="6.3.2.1"/>
    </reaction>
</comment>
<feature type="binding site" evidence="15">
    <location>
        <begin position="29"/>
        <end position="36"/>
    </location>
    <ligand>
        <name>ATP</name>
        <dbReference type="ChEBI" id="CHEBI:30616"/>
    </ligand>
</feature>
<dbReference type="HAMAP" id="MF_00238">
    <property type="entry name" value="Cytidyl_kinase_type1"/>
    <property type="match status" value="1"/>
</dbReference>